<evidence type="ECO:0000256" key="4">
    <source>
        <dbReference type="ARBA" id="ARBA00022777"/>
    </source>
</evidence>
<proteinExistence type="inferred from homology"/>
<dbReference type="PANTHER" id="PTHR24350">
    <property type="entry name" value="SERINE/THREONINE-PROTEIN KINASE IAL-RELATED"/>
    <property type="match status" value="1"/>
</dbReference>
<dbReference type="GO" id="GO:0005524">
    <property type="term" value="F:ATP binding"/>
    <property type="evidence" value="ECO:0007669"/>
    <property type="project" value="UniProtKB-UniRule"/>
</dbReference>
<feature type="domain" description="Protein kinase" evidence="12">
    <location>
        <begin position="140"/>
        <end position="309"/>
    </location>
</feature>
<feature type="active site" description="Proton acceptor" evidence="6">
    <location>
        <position position="261"/>
    </location>
</feature>
<dbReference type="InterPro" id="IPR011009">
    <property type="entry name" value="Kinase-like_dom_sf"/>
</dbReference>
<gene>
    <name evidence="13" type="ORF">PGLA2088_LOCUS50652</name>
</gene>
<name>A0A813LUD6_POLGL</name>
<dbReference type="PROSITE" id="PS50011">
    <property type="entry name" value="PROTEIN_KINASE_DOM"/>
    <property type="match status" value="1"/>
</dbReference>
<dbReference type="FunFam" id="3.30.200.20:FF:000042">
    <property type="entry name" value="Aurora kinase A"/>
    <property type="match status" value="1"/>
</dbReference>
<evidence type="ECO:0000256" key="9">
    <source>
        <dbReference type="PROSITE-ProRule" id="PRU10141"/>
    </source>
</evidence>
<dbReference type="InterPro" id="IPR017441">
    <property type="entry name" value="Protein_kinase_ATP_BS"/>
</dbReference>
<dbReference type="Pfam" id="PF00069">
    <property type="entry name" value="Pkinase"/>
    <property type="match status" value="1"/>
</dbReference>
<feature type="region of interest" description="Disordered" evidence="11">
    <location>
        <begin position="112"/>
        <end position="139"/>
    </location>
</feature>
<reference evidence="13" key="1">
    <citation type="submission" date="2021-02" db="EMBL/GenBank/DDBJ databases">
        <authorList>
            <person name="Dougan E. K."/>
            <person name="Rhodes N."/>
            <person name="Thang M."/>
            <person name="Chan C."/>
        </authorList>
    </citation>
    <scope>NUCLEOTIDE SEQUENCE</scope>
</reference>
<evidence type="ECO:0000256" key="6">
    <source>
        <dbReference type="PIRSR" id="PIRSR630616-1"/>
    </source>
</evidence>
<evidence type="ECO:0000256" key="7">
    <source>
        <dbReference type="PIRSR" id="PIRSR630616-2"/>
    </source>
</evidence>
<dbReference type="InterPro" id="IPR030616">
    <property type="entry name" value="Aur-like"/>
</dbReference>
<dbReference type="SMART" id="SM00220">
    <property type="entry name" value="S_TKc"/>
    <property type="match status" value="1"/>
</dbReference>
<keyword evidence="5 7" id="KW-0067">ATP-binding</keyword>
<dbReference type="Proteomes" id="UP000626109">
    <property type="component" value="Unassembled WGS sequence"/>
</dbReference>
<dbReference type="EMBL" id="CAJNNW010037435">
    <property type="protein sequence ID" value="CAE8741765.1"/>
    <property type="molecule type" value="Genomic_DNA"/>
</dbReference>
<dbReference type="InterPro" id="IPR008271">
    <property type="entry name" value="Ser/Thr_kinase_AS"/>
</dbReference>
<feature type="binding site" evidence="7">
    <location>
        <begin position="265"/>
        <end position="266"/>
    </location>
    <ligand>
        <name>ATP</name>
        <dbReference type="ChEBI" id="CHEBI:30616"/>
    </ligand>
</feature>
<comment type="caution">
    <text evidence="13">The sequence shown here is derived from an EMBL/GenBank/DDBJ whole genome shotgun (WGS) entry which is preliminary data.</text>
</comment>
<evidence type="ECO:0000256" key="5">
    <source>
        <dbReference type="ARBA" id="ARBA00022840"/>
    </source>
</evidence>
<feature type="binding site" evidence="7 9">
    <location>
        <position position="169"/>
    </location>
    <ligand>
        <name>ATP</name>
        <dbReference type="ChEBI" id="CHEBI:30616"/>
    </ligand>
</feature>
<evidence type="ECO:0000256" key="8">
    <source>
        <dbReference type="PIRSR" id="PIRSR630616-3"/>
    </source>
</evidence>
<dbReference type="AlphaFoldDB" id="A0A813LUD6"/>
<sequence>MTGVQRQTRESKPASNDLTTAQGTVVLSALPCEEEGTVPLPSLTPAPVLPAAAVPAAVAVVVAVPVSVPVLPLGERSAGAGVGAGPSGLSPLSLCLTTLPSASLPPELEAQGFVLDSGTGGGPSPSSSPDGGGSQPLVEPDGSGLIGEGAFAAVRRLRHVASGSYAALKIVERHPLLIRDMLPQLDREVRIQGALRHPSIVALLASFEDECYTYLLLEYCNGGSLRGLLQPRLSEPQAARYVFQILQGVDYMHSYGCVHRDLKPENVLLVWPQNEIRICDFGWSAEVLVERALLTTCGTPNYWAPELFL</sequence>
<evidence type="ECO:0000256" key="10">
    <source>
        <dbReference type="RuleBase" id="RU000304"/>
    </source>
</evidence>
<evidence type="ECO:0000313" key="14">
    <source>
        <dbReference type="Proteomes" id="UP000626109"/>
    </source>
</evidence>
<keyword evidence="1 10" id="KW-0723">Serine/threonine-protein kinase</keyword>
<keyword evidence="4" id="KW-0418">Kinase</keyword>
<evidence type="ECO:0000313" key="13">
    <source>
        <dbReference type="EMBL" id="CAE8741765.1"/>
    </source>
</evidence>
<dbReference type="Gene3D" id="1.10.510.10">
    <property type="entry name" value="Transferase(Phosphotransferase) domain 1"/>
    <property type="match status" value="1"/>
</dbReference>
<feature type="binding site" evidence="7">
    <location>
        <position position="280"/>
    </location>
    <ligand>
        <name>ATP</name>
        <dbReference type="ChEBI" id="CHEBI:30616"/>
    </ligand>
</feature>
<evidence type="ECO:0000256" key="1">
    <source>
        <dbReference type="ARBA" id="ARBA00022527"/>
    </source>
</evidence>
<dbReference type="InterPro" id="IPR000719">
    <property type="entry name" value="Prot_kinase_dom"/>
</dbReference>
<keyword evidence="3 7" id="KW-0547">Nucleotide-binding</keyword>
<feature type="cross-link" description="Glycyl lysine isopeptide (Lys-Gly) (interchain with G-Cter in SUMO2)" evidence="8">
    <location>
        <position position="263"/>
    </location>
</feature>
<evidence type="ECO:0000259" key="12">
    <source>
        <dbReference type="PROSITE" id="PS50011"/>
    </source>
</evidence>
<evidence type="ECO:0000256" key="3">
    <source>
        <dbReference type="ARBA" id="ARBA00022741"/>
    </source>
</evidence>
<feature type="region of interest" description="Disordered" evidence="11">
    <location>
        <begin position="1"/>
        <end position="20"/>
    </location>
</feature>
<dbReference type="PROSITE" id="PS00108">
    <property type="entry name" value="PROTEIN_KINASE_ST"/>
    <property type="match status" value="1"/>
</dbReference>
<dbReference type="SUPFAM" id="SSF56112">
    <property type="entry name" value="Protein kinase-like (PK-like)"/>
    <property type="match status" value="1"/>
</dbReference>
<accession>A0A813LUD6</accession>
<comment type="similarity">
    <text evidence="10">Belongs to the protein kinase superfamily.</text>
</comment>
<dbReference type="PROSITE" id="PS00107">
    <property type="entry name" value="PROTEIN_KINASE_ATP"/>
    <property type="match status" value="1"/>
</dbReference>
<evidence type="ECO:0000256" key="2">
    <source>
        <dbReference type="ARBA" id="ARBA00022679"/>
    </source>
</evidence>
<organism evidence="13 14">
    <name type="scientific">Polarella glacialis</name>
    <name type="common">Dinoflagellate</name>
    <dbReference type="NCBI Taxonomy" id="89957"/>
    <lineage>
        <taxon>Eukaryota</taxon>
        <taxon>Sar</taxon>
        <taxon>Alveolata</taxon>
        <taxon>Dinophyceae</taxon>
        <taxon>Suessiales</taxon>
        <taxon>Suessiaceae</taxon>
        <taxon>Polarella</taxon>
    </lineage>
</organism>
<feature type="non-terminal residue" evidence="13">
    <location>
        <position position="1"/>
    </location>
</feature>
<evidence type="ECO:0000256" key="11">
    <source>
        <dbReference type="SAM" id="MobiDB-lite"/>
    </source>
</evidence>
<protein>
    <recommendedName>
        <fullName evidence="12">Protein kinase domain-containing protein</fullName>
    </recommendedName>
</protein>
<keyword evidence="2" id="KW-0808">Transferase</keyword>
<dbReference type="GO" id="GO:0004674">
    <property type="term" value="F:protein serine/threonine kinase activity"/>
    <property type="evidence" value="ECO:0007669"/>
    <property type="project" value="UniProtKB-KW"/>
</dbReference>